<comment type="caution">
    <text evidence="6">The sequence shown here is derived from an EMBL/GenBank/DDBJ whole genome shotgun (WGS) entry which is preliminary data.</text>
</comment>
<proteinExistence type="inferred from homology"/>
<dbReference type="Pfam" id="PF00126">
    <property type="entry name" value="HTH_1"/>
    <property type="match status" value="1"/>
</dbReference>
<dbReference type="PANTHER" id="PTHR30126">
    <property type="entry name" value="HTH-TYPE TRANSCRIPTIONAL REGULATOR"/>
    <property type="match status" value="1"/>
</dbReference>
<name>A0ABS4GMK7_9BACL</name>
<dbReference type="GO" id="GO:0003677">
    <property type="term" value="F:DNA binding"/>
    <property type="evidence" value="ECO:0007669"/>
    <property type="project" value="UniProtKB-KW"/>
</dbReference>
<keyword evidence="7" id="KW-1185">Reference proteome</keyword>
<keyword evidence="4" id="KW-0804">Transcription</keyword>
<dbReference type="RefSeq" id="WP_209809366.1">
    <property type="nucleotide sequence ID" value="NZ_JAGGKT010000002.1"/>
</dbReference>
<protein>
    <submittedName>
        <fullName evidence="6">DNA-binding transcriptional LysR family regulator</fullName>
    </submittedName>
</protein>
<gene>
    <name evidence="6" type="ORF">J2Z37_001294</name>
</gene>
<keyword evidence="2" id="KW-0805">Transcription regulation</keyword>
<accession>A0ABS4GMK7</accession>
<dbReference type="InterPro" id="IPR000847">
    <property type="entry name" value="LysR_HTH_N"/>
</dbReference>
<dbReference type="PRINTS" id="PR00039">
    <property type="entry name" value="HTHLYSR"/>
</dbReference>
<keyword evidence="3 6" id="KW-0238">DNA-binding</keyword>
<dbReference type="InterPro" id="IPR036390">
    <property type="entry name" value="WH_DNA-bd_sf"/>
</dbReference>
<dbReference type="Pfam" id="PF03466">
    <property type="entry name" value="LysR_substrate"/>
    <property type="match status" value="1"/>
</dbReference>
<evidence type="ECO:0000256" key="4">
    <source>
        <dbReference type="ARBA" id="ARBA00023163"/>
    </source>
</evidence>
<organism evidence="6 7">
    <name type="scientific">Ammoniphilus resinae</name>
    <dbReference type="NCBI Taxonomy" id="861532"/>
    <lineage>
        <taxon>Bacteria</taxon>
        <taxon>Bacillati</taxon>
        <taxon>Bacillota</taxon>
        <taxon>Bacilli</taxon>
        <taxon>Bacillales</taxon>
        <taxon>Paenibacillaceae</taxon>
        <taxon>Aneurinibacillus group</taxon>
        <taxon>Ammoniphilus</taxon>
    </lineage>
</organism>
<dbReference type="SUPFAM" id="SSF46785">
    <property type="entry name" value="Winged helix' DNA-binding domain"/>
    <property type="match status" value="1"/>
</dbReference>
<feature type="domain" description="HTH lysR-type" evidence="5">
    <location>
        <begin position="1"/>
        <end position="58"/>
    </location>
</feature>
<comment type="similarity">
    <text evidence="1">Belongs to the LysR transcriptional regulatory family.</text>
</comment>
<evidence type="ECO:0000256" key="1">
    <source>
        <dbReference type="ARBA" id="ARBA00009437"/>
    </source>
</evidence>
<evidence type="ECO:0000256" key="2">
    <source>
        <dbReference type="ARBA" id="ARBA00023015"/>
    </source>
</evidence>
<evidence type="ECO:0000313" key="7">
    <source>
        <dbReference type="Proteomes" id="UP001519343"/>
    </source>
</evidence>
<dbReference type="Gene3D" id="1.10.10.10">
    <property type="entry name" value="Winged helix-like DNA-binding domain superfamily/Winged helix DNA-binding domain"/>
    <property type="match status" value="1"/>
</dbReference>
<dbReference type="Proteomes" id="UP001519343">
    <property type="component" value="Unassembled WGS sequence"/>
</dbReference>
<evidence type="ECO:0000259" key="5">
    <source>
        <dbReference type="PROSITE" id="PS50931"/>
    </source>
</evidence>
<evidence type="ECO:0000313" key="6">
    <source>
        <dbReference type="EMBL" id="MBP1931297.1"/>
    </source>
</evidence>
<dbReference type="InterPro" id="IPR005119">
    <property type="entry name" value="LysR_subst-bd"/>
</dbReference>
<dbReference type="PANTHER" id="PTHR30126:SF40">
    <property type="entry name" value="HTH-TYPE TRANSCRIPTIONAL REGULATOR GLTR"/>
    <property type="match status" value="1"/>
</dbReference>
<evidence type="ECO:0000256" key="3">
    <source>
        <dbReference type="ARBA" id="ARBA00023125"/>
    </source>
</evidence>
<dbReference type="PROSITE" id="PS50931">
    <property type="entry name" value="HTH_LYSR"/>
    <property type="match status" value="1"/>
</dbReference>
<dbReference type="Gene3D" id="3.40.190.10">
    <property type="entry name" value="Periplasmic binding protein-like II"/>
    <property type="match status" value="2"/>
</dbReference>
<reference evidence="6 7" key="1">
    <citation type="submission" date="2021-03" db="EMBL/GenBank/DDBJ databases">
        <title>Genomic Encyclopedia of Type Strains, Phase IV (KMG-IV): sequencing the most valuable type-strain genomes for metagenomic binning, comparative biology and taxonomic classification.</title>
        <authorList>
            <person name="Goeker M."/>
        </authorList>
    </citation>
    <scope>NUCLEOTIDE SEQUENCE [LARGE SCALE GENOMIC DNA]</scope>
    <source>
        <strain evidence="6 7">DSM 24738</strain>
    </source>
</reference>
<dbReference type="InterPro" id="IPR036388">
    <property type="entry name" value="WH-like_DNA-bd_sf"/>
</dbReference>
<dbReference type="CDD" id="cd05466">
    <property type="entry name" value="PBP2_LTTR_substrate"/>
    <property type="match status" value="1"/>
</dbReference>
<sequence>MNTEQLHTFLVVCNCYNFSEAAKILFVPQPTVSNRIQYLEQELGVKLFIRGKRGVTLTEEGETFLPYAQQVINVINTAMSVLKPSHEENKIRIGSTIPFTYPLILKKIQKLSSTYKNLEIVLLNVDQSVILDKLTSEEIDTAFVIEPIFQRGIECHRIGKENIQVILSPQHPLAHLERPLELTDLDNENFIIYEPYSEIFKSYELINFIKNGKLLTNQIGVVKQLITQGSGIGLLPPFTIRQEKTRGELIHLPLNIEYDTIEYYLVCRKNERFFEDILFTDMTAEMAKDI</sequence>
<dbReference type="EMBL" id="JAGGKT010000002">
    <property type="protein sequence ID" value="MBP1931297.1"/>
    <property type="molecule type" value="Genomic_DNA"/>
</dbReference>
<dbReference type="SUPFAM" id="SSF53850">
    <property type="entry name" value="Periplasmic binding protein-like II"/>
    <property type="match status" value="1"/>
</dbReference>